<keyword evidence="2" id="KW-1185">Reference proteome</keyword>
<name>A0A9N8WH66_9GLOM</name>
<comment type="caution">
    <text evidence="1">The sequence shown here is derived from an EMBL/GenBank/DDBJ whole genome shotgun (WGS) entry which is preliminary data.</text>
</comment>
<dbReference type="AlphaFoldDB" id="A0A9N8WH66"/>
<reference evidence="1" key="1">
    <citation type="submission" date="2021-06" db="EMBL/GenBank/DDBJ databases">
        <authorList>
            <person name="Kallberg Y."/>
            <person name="Tangrot J."/>
            <person name="Rosling A."/>
        </authorList>
    </citation>
    <scope>NUCLEOTIDE SEQUENCE</scope>
    <source>
        <strain evidence="1">UK204</strain>
    </source>
</reference>
<protein>
    <submittedName>
        <fullName evidence="1">8189_t:CDS:1</fullName>
    </submittedName>
</protein>
<proteinExistence type="predicted"/>
<dbReference type="Proteomes" id="UP000789570">
    <property type="component" value="Unassembled WGS sequence"/>
</dbReference>
<dbReference type="OrthoDB" id="370884at2759"/>
<sequence>MIIVEEISPNDKKVHETIKIRINNISNVWTRYLGLFSSRLPILKELDKKISVSYSWQNITKANTTFFVYSNKVYDPSNEDNLFGNDSVTEWLRGLLGKDATREILHTRRYQNVNLILKQETFKFISAIEFDWFLSWQLAQIINGNRRWDITGPDNDKTTPEICEDLIEPFNLSSFDLAIGKMAHQKNEKGLKSGKRDSQLILMEWLSNIFFNEQTLVMKDSVSRMVAVMERDPTVMGLCGETKIANKKRVGLQ</sequence>
<evidence type="ECO:0000313" key="1">
    <source>
        <dbReference type="EMBL" id="CAG8486548.1"/>
    </source>
</evidence>
<dbReference type="Pfam" id="PF03142">
    <property type="entry name" value="Chitin_synth_2"/>
    <property type="match status" value="1"/>
</dbReference>
<accession>A0A9N8WH66</accession>
<evidence type="ECO:0000313" key="2">
    <source>
        <dbReference type="Proteomes" id="UP000789570"/>
    </source>
</evidence>
<dbReference type="EMBL" id="CAJVPQ010000495">
    <property type="protein sequence ID" value="CAG8486548.1"/>
    <property type="molecule type" value="Genomic_DNA"/>
</dbReference>
<gene>
    <name evidence="1" type="ORF">FCALED_LOCUS2985</name>
</gene>
<organism evidence="1 2">
    <name type="scientific">Funneliformis caledonium</name>
    <dbReference type="NCBI Taxonomy" id="1117310"/>
    <lineage>
        <taxon>Eukaryota</taxon>
        <taxon>Fungi</taxon>
        <taxon>Fungi incertae sedis</taxon>
        <taxon>Mucoromycota</taxon>
        <taxon>Glomeromycotina</taxon>
        <taxon>Glomeromycetes</taxon>
        <taxon>Glomerales</taxon>
        <taxon>Glomeraceae</taxon>
        <taxon>Funneliformis</taxon>
    </lineage>
</organism>